<evidence type="ECO:0000313" key="2">
    <source>
        <dbReference type="Proteomes" id="UP000177376"/>
    </source>
</evidence>
<dbReference type="Proteomes" id="UP000177376">
    <property type="component" value="Unassembled WGS sequence"/>
</dbReference>
<dbReference type="EMBL" id="MHIM01000033">
    <property type="protein sequence ID" value="OGY51679.1"/>
    <property type="molecule type" value="Genomic_DNA"/>
</dbReference>
<name>A0A1G1YH92_9BACT</name>
<accession>A0A1G1YH92</accession>
<sequence>MVFKALTLVCSCKNRFRARDKNGHICVGAATVKLLIADGVEQHCPKCQKVWQPPLRLISQ</sequence>
<comment type="caution">
    <text evidence="1">The sequence shown here is derived from an EMBL/GenBank/DDBJ whole genome shotgun (WGS) entry which is preliminary data.</text>
</comment>
<organism evidence="1 2">
    <name type="scientific">Candidatus Buchananbacteria bacterium RIFCSPLOWO2_01_FULL_39_33</name>
    <dbReference type="NCBI Taxonomy" id="1797543"/>
    <lineage>
        <taxon>Bacteria</taxon>
        <taxon>Candidatus Buchananiibacteriota</taxon>
    </lineage>
</organism>
<dbReference type="AlphaFoldDB" id="A0A1G1YH92"/>
<proteinExistence type="predicted"/>
<protein>
    <submittedName>
        <fullName evidence="1">Uncharacterized protein</fullName>
    </submittedName>
</protein>
<reference evidence="1 2" key="1">
    <citation type="journal article" date="2016" name="Nat. Commun.">
        <title>Thousands of microbial genomes shed light on interconnected biogeochemical processes in an aquifer system.</title>
        <authorList>
            <person name="Anantharaman K."/>
            <person name="Brown C.T."/>
            <person name="Hug L.A."/>
            <person name="Sharon I."/>
            <person name="Castelle C.J."/>
            <person name="Probst A.J."/>
            <person name="Thomas B.C."/>
            <person name="Singh A."/>
            <person name="Wilkins M.J."/>
            <person name="Karaoz U."/>
            <person name="Brodie E.L."/>
            <person name="Williams K.H."/>
            <person name="Hubbard S.S."/>
            <person name="Banfield J.F."/>
        </authorList>
    </citation>
    <scope>NUCLEOTIDE SEQUENCE [LARGE SCALE GENOMIC DNA]</scope>
</reference>
<gene>
    <name evidence="1" type="ORF">A3A02_00705</name>
</gene>
<evidence type="ECO:0000313" key="1">
    <source>
        <dbReference type="EMBL" id="OGY51679.1"/>
    </source>
</evidence>